<dbReference type="PRINTS" id="PR00368">
    <property type="entry name" value="FADPNR"/>
</dbReference>
<dbReference type="InterPro" id="IPR000182">
    <property type="entry name" value="GNAT_dom"/>
</dbReference>
<evidence type="ECO:0000256" key="12">
    <source>
        <dbReference type="ARBA" id="ARBA00023033"/>
    </source>
</evidence>
<evidence type="ECO:0000256" key="17">
    <source>
        <dbReference type="ARBA" id="ARBA00032738"/>
    </source>
</evidence>
<dbReference type="EMBL" id="FOYL01000017">
    <property type="protein sequence ID" value="SFR29114.1"/>
    <property type="molecule type" value="Genomic_DNA"/>
</dbReference>
<evidence type="ECO:0000256" key="1">
    <source>
        <dbReference type="ARBA" id="ARBA00001974"/>
    </source>
</evidence>
<name>A0A1I6FGU0_9PSEU</name>
<dbReference type="PRINTS" id="PR00411">
    <property type="entry name" value="PNDRDTASEI"/>
</dbReference>
<keyword evidence="10" id="KW-0521">NADP</keyword>
<evidence type="ECO:0000256" key="14">
    <source>
        <dbReference type="ARBA" id="ARBA00031122"/>
    </source>
</evidence>
<dbReference type="OrthoDB" id="7527071at2"/>
<keyword evidence="12 20" id="KW-0503">Monooxygenase</keyword>
<evidence type="ECO:0000256" key="7">
    <source>
        <dbReference type="ARBA" id="ARBA00020586"/>
    </source>
</evidence>
<evidence type="ECO:0000313" key="21">
    <source>
        <dbReference type="Proteomes" id="UP000198583"/>
    </source>
</evidence>
<dbReference type="STRING" id="84724.SAMN04488564_11738"/>
<evidence type="ECO:0000256" key="5">
    <source>
        <dbReference type="ARBA" id="ARBA00013076"/>
    </source>
</evidence>
<evidence type="ECO:0000256" key="11">
    <source>
        <dbReference type="ARBA" id="ARBA00023002"/>
    </source>
</evidence>
<dbReference type="Proteomes" id="UP000198583">
    <property type="component" value="Unassembled WGS sequence"/>
</dbReference>
<dbReference type="Pfam" id="PF13434">
    <property type="entry name" value="Lys_Orn_oxgnase"/>
    <property type="match status" value="1"/>
</dbReference>
<evidence type="ECO:0000256" key="13">
    <source>
        <dbReference type="ARBA" id="ARBA00029939"/>
    </source>
</evidence>
<dbReference type="RefSeq" id="WP_143139029.1">
    <property type="nucleotide sequence ID" value="NZ_FOYL01000017.1"/>
</dbReference>
<dbReference type="GO" id="GO:0019290">
    <property type="term" value="P:siderophore biosynthetic process"/>
    <property type="evidence" value="ECO:0007669"/>
    <property type="project" value="InterPro"/>
</dbReference>
<dbReference type="Pfam" id="PF13523">
    <property type="entry name" value="Acetyltransf_8"/>
    <property type="match status" value="1"/>
</dbReference>
<dbReference type="Gene3D" id="3.50.50.60">
    <property type="entry name" value="FAD/NAD(P)-binding domain"/>
    <property type="match status" value="1"/>
</dbReference>
<dbReference type="GO" id="GO:0016747">
    <property type="term" value="F:acyltransferase activity, transferring groups other than amino-acyl groups"/>
    <property type="evidence" value="ECO:0007669"/>
    <property type="project" value="InterPro"/>
</dbReference>
<dbReference type="SUPFAM" id="SSF55729">
    <property type="entry name" value="Acyl-CoA N-acyltransferases (Nat)"/>
    <property type="match status" value="1"/>
</dbReference>
<comment type="catalytic activity">
    <reaction evidence="18">
        <text>L-lysine + NADPH + O2 = N(6)-hydroxy-L-lysine + NADP(+) + H2O</text>
        <dbReference type="Rhea" id="RHEA:23228"/>
        <dbReference type="ChEBI" id="CHEBI:15377"/>
        <dbReference type="ChEBI" id="CHEBI:15379"/>
        <dbReference type="ChEBI" id="CHEBI:32551"/>
        <dbReference type="ChEBI" id="CHEBI:57783"/>
        <dbReference type="ChEBI" id="CHEBI:57820"/>
        <dbReference type="ChEBI" id="CHEBI:58349"/>
        <dbReference type="EC" id="1.14.13.59"/>
    </reaction>
</comment>
<evidence type="ECO:0000256" key="15">
    <source>
        <dbReference type="ARBA" id="ARBA00031158"/>
    </source>
</evidence>
<dbReference type="InterPro" id="IPR025700">
    <property type="entry name" value="Lys/Orn_oxygenase"/>
</dbReference>
<evidence type="ECO:0000259" key="19">
    <source>
        <dbReference type="PROSITE" id="PS51186"/>
    </source>
</evidence>
<evidence type="ECO:0000256" key="4">
    <source>
        <dbReference type="ARBA" id="ARBA00007588"/>
    </source>
</evidence>
<keyword evidence="8" id="KW-0285">Flavoprotein</keyword>
<dbReference type="PROSITE" id="PS51186">
    <property type="entry name" value="GNAT"/>
    <property type="match status" value="1"/>
</dbReference>
<evidence type="ECO:0000256" key="18">
    <source>
        <dbReference type="ARBA" id="ARBA00048407"/>
    </source>
</evidence>
<dbReference type="AlphaFoldDB" id="A0A1I6FGU0"/>
<evidence type="ECO:0000256" key="2">
    <source>
        <dbReference type="ARBA" id="ARBA00003818"/>
    </source>
</evidence>
<evidence type="ECO:0000256" key="16">
    <source>
        <dbReference type="ARBA" id="ARBA00032493"/>
    </source>
</evidence>
<protein>
    <recommendedName>
        <fullName evidence="6">L-lysine N6-monooxygenase MbtG</fullName>
        <ecNumber evidence="5">1.14.13.59</ecNumber>
    </recommendedName>
    <alternativeName>
        <fullName evidence="17">Lysine 6-N-hydroxylase</fullName>
    </alternativeName>
    <alternativeName>
        <fullName evidence="7">Lysine N-acyltransferase MbtK</fullName>
    </alternativeName>
    <alternativeName>
        <fullName evidence="16">Lysine N6-hydroxylase</fullName>
    </alternativeName>
    <alternativeName>
        <fullName evidence="13">Lysine-N-oxygenase</fullName>
    </alternativeName>
    <alternativeName>
        <fullName evidence="15">Mycobactin synthase protein G</fullName>
    </alternativeName>
    <alternativeName>
        <fullName evidence="14">Mycobactin synthase protein K</fullName>
    </alternativeName>
</protein>
<gene>
    <name evidence="20" type="ORF">SAMN04488564_11738</name>
</gene>
<dbReference type="GO" id="GO:0047091">
    <property type="term" value="F:L-lysine 6-monooxygenase (NADPH) activity"/>
    <property type="evidence" value="ECO:0007669"/>
    <property type="project" value="UniProtKB-EC"/>
</dbReference>
<dbReference type="Gene3D" id="3.40.630.30">
    <property type="match status" value="1"/>
</dbReference>
<evidence type="ECO:0000313" key="20">
    <source>
        <dbReference type="EMBL" id="SFR29114.1"/>
    </source>
</evidence>
<evidence type="ECO:0000256" key="6">
    <source>
        <dbReference type="ARBA" id="ARBA00016406"/>
    </source>
</evidence>
<comment type="cofactor">
    <cofactor evidence="1">
        <name>FAD</name>
        <dbReference type="ChEBI" id="CHEBI:57692"/>
    </cofactor>
</comment>
<reference evidence="21" key="1">
    <citation type="submission" date="2016-10" db="EMBL/GenBank/DDBJ databases">
        <authorList>
            <person name="Varghese N."/>
            <person name="Submissions S."/>
        </authorList>
    </citation>
    <scope>NUCLEOTIDE SEQUENCE [LARGE SCALE GENOMIC DNA]</scope>
    <source>
        <strain evidence="21">DSM 44232</strain>
    </source>
</reference>
<evidence type="ECO:0000256" key="10">
    <source>
        <dbReference type="ARBA" id="ARBA00022857"/>
    </source>
</evidence>
<dbReference type="InterPro" id="IPR016181">
    <property type="entry name" value="Acyl_CoA_acyltransferase"/>
</dbReference>
<dbReference type="InterPro" id="IPR036188">
    <property type="entry name" value="FAD/NAD-bd_sf"/>
</dbReference>
<dbReference type="UniPathway" id="UPA00011"/>
<evidence type="ECO:0000256" key="8">
    <source>
        <dbReference type="ARBA" id="ARBA00022630"/>
    </source>
</evidence>
<dbReference type="PANTHER" id="PTHR42802">
    <property type="entry name" value="MONOOXYGENASE"/>
    <property type="match status" value="1"/>
</dbReference>
<dbReference type="SUPFAM" id="SSF51905">
    <property type="entry name" value="FAD/NAD(P)-binding domain"/>
    <property type="match status" value="2"/>
</dbReference>
<keyword evidence="9" id="KW-0274">FAD</keyword>
<dbReference type="InterPro" id="IPR019432">
    <property type="entry name" value="Acyltransferase_MbtK/IucB-like"/>
</dbReference>
<keyword evidence="21" id="KW-1185">Reference proteome</keyword>
<dbReference type="SMART" id="SM01006">
    <property type="entry name" value="AlcB"/>
    <property type="match status" value="1"/>
</dbReference>
<organism evidence="20 21">
    <name type="scientific">Lentzea waywayandensis</name>
    <dbReference type="NCBI Taxonomy" id="84724"/>
    <lineage>
        <taxon>Bacteria</taxon>
        <taxon>Bacillati</taxon>
        <taxon>Actinomycetota</taxon>
        <taxon>Actinomycetes</taxon>
        <taxon>Pseudonocardiales</taxon>
        <taxon>Pseudonocardiaceae</taxon>
        <taxon>Lentzea</taxon>
    </lineage>
</organism>
<dbReference type="PANTHER" id="PTHR42802:SF1">
    <property type="entry name" value="L-ORNITHINE N(5)-MONOOXYGENASE"/>
    <property type="match status" value="1"/>
</dbReference>
<comment type="pathway">
    <text evidence="3">Siderophore biosynthesis; mycobactin biosynthesis.</text>
</comment>
<feature type="domain" description="N-acetyltransferase" evidence="19">
    <location>
        <begin position="18"/>
        <end position="182"/>
    </location>
</feature>
<evidence type="ECO:0000256" key="9">
    <source>
        <dbReference type="ARBA" id="ARBA00022827"/>
    </source>
</evidence>
<comment type="function">
    <text evidence="2">Acyltransferase required for the direct transfer of medium- to long-chain fatty acyl moieties from a carrier protein (MbtL) on to the epsilon-amino group of lysine residue in the mycobactin core.</text>
</comment>
<comment type="similarity">
    <text evidence="4">Belongs to the lysine N(6)-hydroxylase/L-ornithine N(5)-oxygenase family.</text>
</comment>
<proteinExistence type="inferred from homology"/>
<dbReference type="EC" id="1.14.13.59" evidence="5"/>
<accession>A0A1I6FGU0</accession>
<sequence>MTYPEAGAPPLPVLPPPWSVRPLSPEDAGMVADWMSTPHVASAWDQAWPRQRWADELARQVAGDHSLPCVACYDGRPLAYLEIYRVVRDRLAAHYLAGSHDLGVHVAIGDPADVGRGLGSALLRAVADGLLAAEPECEQVVAEPNVVNLASQRAFRNAGFRPAGEVVFPHKKAALLIRSRVDEAADVVGIGFGPANLALAVALAEQTGVTARFLERQDGFAWHRDMLLDGATVQVSFLKDLVTMRNPTSEFGFLSYLAAKDRLAEFINHKTLFPSRVEFNDYMCWVASRFAARVDYGAEVVSVRPVAGTSGIDEVEVVTRLGRRLRCRDLVIATGLRPVLPAWVEPSDRVWHSDELLSRLEKVDVEPRRVVVLGAGQSAAEVVEYVHRRYPHAEVCAVFGRYGYSPADDSPFANRVFDPAAVDTFYGAPDEVKDRVLGYHRNTNYSVVDLELIQELYRRGYQELVTGERRLKVLNLSTADKVRALPDGVVVDVVSLATGERSELEADFLVCATGYREADVFGLLGELGEYCVRDDRGRPVVDRDYRVRTVPGVSCRIYLQGPTEHSHGISSGLLSTVAVRAGEIARSIVDGSVAREPVVAGS</sequence>
<evidence type="ECO:0000256" key="3">
    <source>
        <dbReference type="ARBA" id="ARBA00005102"/>
    </source>
</evidence>
<keyword evidence="11" id="KW-0560">Oxidoreductase</keyword>